<organism evidence="9 10">
    <name type="scientific">Actinomadura fibrosa</name>
    <dbReference type="NCBI Taxonomy" id="111802"/>
    <lineage>
        <taxon>Bacteria</taxon>
        <taxon>Bacillati</taxon>
        <taxon>Actinomycetota</taxon>
        <taxon>Actinomycetes</taxon>
        <taxon>Streptosporangiales</taxon>
        <taxon>Thermomonosporaceae</taxon>
        <taxon>Actinomadura</taxon>
    </lineage>
</organism>
<sequence length="285" mass="29599">MAVTWAAAGIATRRRFAAMGRPALIASAAAAGALALVAVIGPWIAPYDPNATDVLAAGQDPSAQHLLGTDSLGRDILSRALAGARLSFAGPAMIVLISTVLGTALAIFSAWHGGWIDRMANRLLNVMFAVPGVLVAVLSSAVFGAGFWAPVLALGVVYTPYMARVVRSMAIRERHQGYVESLQLAGMSSWRIGVRHLAPNVMPIVVAQATYGFGSALADFAAVSFIGLGIQPPQAEWGVMVSDGRSELLDGAPQQTLVAGTLIVVTVIAFNILGAQLSTRSGGRR</sequence>
<accession>A0ABW2XHQ5</accession>
<dbReference type="Pfam" id="PF00528">
    <property type="entry name" value="BPD_transp_1"/>
    <property type="match status" value="1"/>
</dbReference>
<feature type="transmembrane region" description="Helical" evidence="7">
    <location>
        <begin position="23"/>
        <end position="45"/>
    </location>
</feature>
<dbReference type="PROSITE" id="PS50928">
    <property type="entry name" value="ABC_TM1"/>
    <property type="match status" value="1"/>
</dbReference>
<dbReference type="InterPro" id="IPR050366">
    <property type="entry name" value="BP-dependent_transpt_permease"/>
</dbReference>
<keyword evidence="5 7" id="KW-1133">Transmembrane helix</keyword>
<feature type="transmembrane region" description="Helical" evidence="7">
    <location>
        <begin position="205"/>
        <end position="230"/>
    </location>
</feature>
<gene>
    <name evidence="9" type="ORF">ACFQZM_15955</name>
</gene>
<comment type="caution">
    <text evidence="9">The sequence shown here is derived from an EMBL/GenBank/DDBJ whole genome shotgun (WGS) entry which is preliminary data.</text>
</comment>
<dbReference type="EMBL" id="JBHTGP010000007">
    <property type="protein sequence ID" value="MFD0685998.1"/>
    <property type="molecule type" value="Genomic_DNA"/>
</dbReference>
<keyword evidence="6 7" id="KW-0472">Membrane</keyword>
<keyword evidence="10" id="KW-1185">Reference proteome</keyword>
<evidence type="ECO:0000256" key="3">
    <source>
        <dbReference type="ARBA" id="ARBA00022475"/>
    </source>
</evidence>
<feature type="transmembrane region" description="Helical" evidence="7">
    <location>
        <begin position="123"/>
        <end position="141"/>
    </location>
</feature>
<keyword evidence="3" id="KW-1003">Cell membrane</keyword>
<keyword evidence="4 7" id="KW-0812">Transmembrane</keyword>
<comment type="similarity">
    <text evidence="7">Belongs to the binding-protein-dependent transport system permease family.</text>
</comment>
<evidence type="ECO:0000256" key="6">
    <source>
        <dbReference type="ARBA" id="ARBA00023136"/>
    </source>
</evidence>
<evidence type="ECO:0000313" key="9">
    <source>
        <dbReference type="EMBL" id="MFD0685998.1"/>
    </source>
</evidence>
<dbReference type="Pfam" id="PF12911">
    <property type="entry name" value="OppC_N"/>
    <property type="match status" value="1"/>
</dbReference>
<proteinExistence type="inferred from homology"/>
<evidence type="ECO:0000256" key="5">
    <source>
        <dbReference type="ARBA" id="ARBA00022989"/>
    </source>
</evidence>
<dbReference type="InterPro" id="IPR025966">
    <property type="entry name" value="OppC_N"/>
</dbReference>
<dbReference type="CDD" id="cd06261">
    <property type="entry name" value="TM_PBP2"/>
    <property type="match status" value="1"/>
</dbReference>
<evidence type="ECO:0000313" key="10">
    <source>
        <dbReference type="Proteomes" id="UP001597063"/>
    </source>
</evidence>
<reference evidence="10" key="1">
    <citation type="journal article" date="2019" name="Int. J. Syst. Evol. Microbiol.">
        <title>The Global Catalogue of Microorganisms (GCM) 10K type strain sequencing project: providing services to taxonomists for standard genome sequencing and annotation.</title>
        <authorList>
            <consortium name="The Broad Institute Genomics Platform"/>
            <consortium name="The Broad Institute Genome Sequencing Center for Infectious Disease"/>
            <person name="Wu L."/>
            <person name="Ma J."/>
        </authorList>
    </citation>
    <scope>NUCLEOTIDE SEQUENCE [LARGE SCALE GENOMIC DNA]</scope>
    <source>
        <strain evidence="10">JCM 9371</strain>
    </source>
</reference>
<dbReference type="InterPro" id="IPR000515">
    <property type="entry name" value="MetI-like"/>
</dbReference>
<name>A0ABW2XHQ5_9ACTN</name>
<evidence type="ECO:0000256" key="2">
    <source>
        <dbReference type="ARBA" id="ARBA00022448"/>
    </source>
</evidence>
<feature type="transmembrane region" description="Helical" evidence="7">
    <location>
        <begin position="88"/>
        <end position="111"/>
    </location>
</feature>
<feature type="transmembrane region" description="Helical" evidence="7">
    <location>
        <begin position="257"/>
        <end position="277"/>
    </location>
</feature>
<keyword evidence="2 7" id="KW-0813">Transport</keyword>
<evidence type="ECO:0000256" key="7">
    <source>
        <dbReference type="RuleBase" id="RU363032"/>
    </source>
</evidence>
<dbReference type="InterPro" id="IPR035906">
    <property type="entry name" value="MetI-like_sf"/>
</dbReference>
<evidence type="ECO:0000256" key="1">
    <source>
        <dbReference type="ARBA" id="ARBA00004651"/>
    </source>
</evidence>
<dbReference type="Proteomes" id="UP001597063">
    <property type="component" value="Unassembled WGS sequence"/>
</dbReference>
<feature type="transmembrane region" description="Helical" evidence="7">
    <location>
        <begin position="147"/>
        <end position="166"/>
    </location>
</feature>
<comment type="subcellular location">
    <subcellularLocation>
        <location evidence="1 7">Cell membrane</location>
        <topology evidence="1 7">Multi-pass membrane protein</topology>
    </subcellularLocation>
</comment>
<feature type="domain" description="ABC transmembrane type-1" evidence="8">
    <location>
        <begin position="84"/>
        <end position="274"/>
    </location>
</feature>
<protein>
    <submittedName>
        <fullName evidence="9">ABC transporter permease</fullName>
    </submittedName>
</protein>
<evidence type="ECO:0000256" key="4">
    <source>
        <dbReference type="ARBA" id="ARBA00022692"/>
    </source>
</evidence>
<dbReference type="PANTHER" id="PTHR43386">
    <property type="entry name" value="OLIGOPEPTIDE TRANSPORT SYSTEM PERMEASE PROTEIN APPC"/>
    <property type="match status" value="1"/>
</dbReference>
<dbReference type="RefSeq" id="WP_207399479.1">
    <property type="nucleotide sequence ID" value="NZ_CAACUY010000007.1"/>
</dbReference>
<dbReference type="SUPFAM" id="SSF161098">
    <property type="entry name" value="MetI-like"/>
    <property type="match status" value="1"/>
</dbReference>
<evidence type="ECO:0000259" key="8">
    <source>
        <dbReference type="PROSITE" id="PS50928"/>
    </source>
</evidence>
<dbReference type="Gene3D" id="1.10.3720.10">
    <property type="entry name" value="MetI-like"/>
    <property type="match status" value="1"/>
</dbReference>
<dbReference type="PANTHER" id="PTHR43386:SF25">
    <property type="entry name" value="PEPTIDE ABC TRANSPORTER PERMEASE PROTEIN"/>
    <property type="match status" value="1"/>
</dbReference>